<proteinExistence type="predicted"/>
<reference evidence="1 2" key="1">
    <citation type="submission" date="2016-04" db="EMBL/GenBank/DDBJ databases">
        <title>Draft genome of Fonsecaea erecta CBS 125763.</title>
        <authorList>
            <person name="Weiss V.A."/>
            <person name="Vicente V.A."/>
            <person name="Raittz R.T."/>
            <person name="Moreno L.F."/>
            <person name="De Souza E.M."/>
            <person name="Pedrosa F.O."/>
            <person name="Steffens M.B."/>
            <person name="Faoro H."/>
            <person name="Tadra-Sfeir M.Z."/>
            <person name="Najafzadeh M.J."/>
            <person name="Felipe M.S."/>
            <person name="Teixeira M."/>
            <person name="Sun J."/>
            <person name="Xi L."/>
            <person name="Gomes R."/>
            <person name="De Azevedo C.M."/>
            <person name="Salgado C.G."/>
            <person name="Da Silva M.B."/>
            <person name="Nascimento M.F."/>
            <person name="Queiroz-Telles F."/>
            <person name="Attili D.S."/>
            <person name="Gorbushina A."/>
        </authorList>
    </citation>
    <scope>NUCLEOTIDE SEQUENCE [LARGE SCALE GENOMIC DNA]</scope>
    <source>
        <strain evidence="1 2">CBS 125763</strain>
    </source>
</reference>
<organism evidence="1 2">
    <name type="scientific">Fonsecaea erecta</name>
    <dbReference type="NCBI Taxonomy" id="1367422"/>
    <lineage>
        <taxon>Eukaryota</taxon>
        <taxon>Fungi</taxon>
        <taxon>Dikarya</taxon>
        <taxon>Ascomycota</taxon>
        <taxon>Pezizomycotina</taxon>
        <taxon>Eurotiomycetes</taxon>
        <taxon>Chaetothyriomycetidae</taxon>
        <taxon>Chaetothyriales</taxon>
        <taxon>Herpotrichiellaceae</taxon>
        <taxon>Fonsecaea</taxon>
    </lineage>
</organism>
<sequence>MARQDSACGQTGHGINADIPLLDHEQPIREFYPLDANGQLLINAAELTADFQGVSVVVNVGGQSVTLSTNKTFGEFNSLVNAADGNILATRA</sequence>
<evidence type="ECO:0000313" key="1">
    <source>
        <dbReference type="EMBL" id="OAP58724.1"/>
    </source>
</evidence>
<protein>
    <submittedName>
        <fullName evidence="1">Uncharacterized protein</fullName>
    </submittedName>
</protein>
<dbReference type="RefSeq" id="XP_018692091.1">
    <property type="nucleotide sequence ID" value="XM_018839323.1"/>
</dbReference>
<comment type="caution">
    <text evidence="1">The sequence shown here is derived from an EMBL/GenBank/DDBJ whole genome shotgun (WGS) entry which is preliminary data.</text>
</comment>
<dbReference type="OrthoDB" id="4153395at2759"/>
<dbReference type="Proteomes" id="UP000078343">
    <property type="component" value="Unassembled WGS sequence"/>
</dbReference>
<name>A0A178ZFZ3_9EURO</name>
<evidence type="ECO:0000313" key="2">
    <source>
        <dbReference type="Proteomes" id="UP000078343"/>
    </source>
</evidence>
<dbReference type="GeneID" id="30011982"/>
<dbReference type="AlphaFoldDB" id="A0A178ZFZ3"/>
<accession>A0A178ZFZ3</accession>
<keyword evidence="2" id="KW-1185">Reference proteome</keyword>
<gene>
    <name evidence="1" type="ORF">AYL99_07814</name>
</gene>
<dbReference type="EMBL" id="LVYI01000006">
    <property type="protein sequence ID" value="OAP58724.1"/>
    <property type="molecule type" value="Genomic_DNA"/>
</dbReference>